<evidence type="ECO:0000256" key="1">
    <source>
        <dbReference type="SAM" id="MobiDB-lite"/>
    </source>
</evidence>
<dbReference type="PANTHER" id="PTHR46673">
    <property type="entry name" value="4F2 CELL-SURFACE ANTIGEN HEAVY CHAIN"/>
    <property type="match status" value="1"/>
</dbReference>
<evidence type="ECO:0000256" key="2">
    <source>
        <dbReference type="SAM" id="Phobius"/>
    </source>
</evidence>
<proteinExistence type="predicted"/>
<dbReference type="AlphaFoldDB" id="A0A8D2PIW4"/>
<dbReference type="InterPro" id="IPR042280">
    <property type="entry name" value="SLC3A2"/>
</dbReference>
<dbReference type="Proteomes" id="UP000694401">
    <property type="component" value="Unassembled WGS sequence"/>
</dbReference>
<organism evidence="4 5">
    <name type="scientific">Zosterops lateralis melanops</name>
    <dbReference type="NCBI Taxonomy" id="1220523"/>
    <lineage>
        <taxon>Eukaryota</taxon>
        <taxon>Metazoa</taxon>
        <taxon>Chordata</taxon>
        <taxon>Craniata</taxon>
        <taxon>Vertebrata</taxon>
        <taxon>Euteleostomi</taxon>
        <taxon>Archelosauria</taxon>
        <taxon>Archosauria</taxon>
        <taxon>Dinosauria</taxon>
        <taxon>Saurischia</taxon>
        <taxon>Theropoda</taxon>
        <taxon>Coelurosauria</taxon>
        <taxon>Aves</taxon>
        <taxon>Neognathae</taxon>
        <taxon>Neoaves</taxon>
        <taxon>Telluraves</taxon>
        <taxon>Australaves</taxon>
        <taxon>Passeriformes</taxon>
        <taxon>Sylvioidea</taxon>
        <taxon>Zosteropidae</taxon>
        <taxon>Zosterops</taxon>
    </lineage>
</organism>
<name>A0A8D2PIW4_ZOSLA</name>
<keyword evidence="2" id="KW-0472">Membrane</keyword>
<accession>A0A8D2PIW4</accession>
<feature type="transmembrane region" description="Helical" evidence="2">
    <location>
        <begin position="123"/>
        <end position="144"/>
    </location>
</feature>
<feature type="compositionally biased region" description="Pro residues" evidence="1">
    <location>
        <begin position="54"/>
        <end position="66"/>
    </location>
</feature>
<dbReference type="Ensembl" id="ENSZLMT00000014305.1">
    <property type="protein sequence ID" value="ENSZLMP00000013912.1"/>
    <property type="gene ID" value="ENSZLMG00000009702.1"/>
</dbReference>
<sequence length="410" mass="44489">PAALQNQRLKSYFNGVLKEFFCVFSPQMDPEAPRELELSALEAEKEPMAAGPEPGAPPDPIPPPDPRAGAEKNGLVMKIPPEEEEEAALSGAAPSGSPKFTGLGKEELLREAGTPLWSRARKVLLLLFWGGWLGMLGAAAAIVVQAPRCQPLPSKAWWELGALYRAPPKAFGGDLKVFGVFLGCWGLAVGFGVLGWALGQFWAVLGTLWCFWGGILRLWRVQGGFGVTPDPKFPHVFGYFGVILGPFWGHFGPLSPHINSNFSPFQPPAELELCMTFSPHQTLPNSLFSLFQPPAELELCTTVSSLRSRELSLLLGQTHPVPSVPPSLSLLRLWDQSERYLLLLNPHPGVLKPFSGLQQPPGGSQGPLVPPEVTLRFSTGPVVPGQLELRLEEIKVGPYDGMLLGFPYKG</sequence>
<keyword evidence="5" id="KW-1185">Reference proteome</keyword>
<dbReference type="GO" id="GO:0015190">
    <property type="term" value="F:L-leucine transmembrane transporter activity"/>
    <property type="evidence" value="ECO:0007669"/>
    <property type="project" value="TreeGrafter"/>
</dbReference>
<dbReference type="GO" id="GO:0016323">
    <property type="term" value="C:basolateral plasma membrane"/>
    <property type="evidence" value="ECO:0007669"/>
    <property type="project" value="TreeGrafter"/>
</dbReference>
<reference evidence="4" key="1">
    <citation type="submission" date="2025-08" db="UniProtKB">
        <authorList>
            <consortium name="Ensembl"/>
        </authorList>
    </citation>
    <scope>IDENTIFICATION</scope>
</reference>
<dbReference type="GO" id="GO:1903801">
    <property type="term" value="P:L-leucine import across plasma membrane"/>
    <property type="evidence" value="ECO:0007669"/>
    <property type="project" value="TreeGrafter"/>
</dbReference>
<feature type="region of interest" description="Disordered" evidence="1">
    <location>
        <begin position="38"/>
        <end position="72"/>
    </location>
</feature>
<dbReference type="Pfam" id="PF16028">
    <property type="entry name" value="SLC3A2_N"/>
    <property type="match status" value="1"/>
</dbReference>
<dbReference type="Gene3D" id="2.60.40.1180">
    <property type="entry name" value="Golgi alpha-mannosidase II"/>
    <property type="match status" value="1"/>
</dbReference>
<feature type="domain" description="Solute carrier family 3 member 2 N-terminal" evidence="3">
    <location>
        <begin position="98"/>
        <end position="164"/>
    </location>
</feature>
<reference evidence="4" key="2">
    <citation type="submission" date="2025-09" db="UniProtKB">
        <authorList>
            <consortium name="Ensembl"/>
        </authorList>
    </citation>
    <scope>IDENTIFICATION</scope>
</reference>
<feature type="transmembrane region" description="Helical" evidence="2">
    <location>
        <begin position="201"/>
        <end position="221"/>
    </location>
</feature>
<keyword evidence="2" id="KW-1133">Transmembrane helix</keyword>
<keyword evidence="2" id="KW-0812">Transmembrane</keyword>
<dbReference type="GO" id="GO:0015823">
    <property type="term" value="P:phenylalanine transport"/>
    <property type="evidence" value="ECO:0007669"/>
    <property type="project" value="TreeGrafter"/>
</dbReference>
<evidence type="ECO:0000313" key="4">
    <source>
        <dbReference type="Ensembl" id="ENSZLMP00000013912.1"/>
    </source>
</evidence>
<feature type="compositionally biased region" description="Basic and acidic residues" evidence="1">
    <location>
        <begin position="38"/>
        <end position="47"/>
    </location>
</feature>
<feature type="transmembrane region" description="Helical" evidence="2">
    <location>
        <begin position="233"/>
        <end position="251"/>
    </location>
</feature>
<dbReference type="GO" id="GO:0016324">
    <property type="term" value="C:apical plasma membrane"/>
    <property type="evidence" value="ECO:0007669"/>
    <property type="project" value="TreeGrafter"/>
</dbReference>
<protein>
    <recommendedName>
        <fullName evidence="3">Solute carrier family 3 member 2 N-terminal domain-containing protein</fullName>
    </recommendedName>
</protein>
<evidence type="ECO:0000259" key="3">
    <source>
        <dbReference type="Pfam" id="PF16028"/>
    </source>
</evidence>
<dbReference type="GO" id="GO:0015173">
    <property type="term" value="F:aromatic amino acid transmembrane transporter activity"/>
    <property type="evidence" value="ECO:0007669"/>
    <property type="project" value="TreeGrafter"/>
</dbReference>
<evidence type="ECO:0000313" key="5">
    <source>
        <dbReference type="Proteomes" id="UP000694401"/>
    </source>
</evidence>
<dbReference type="GO" id="GO:0015180">
    <property type="term" value="F:L-alanine transmembrane transporter activity"/>
    <property type="evidence" value="ECO:0007669"/>
    <property type="project" value="TreeGrafter"/>
</dbReference>
<dbReference type="InterPro" id="IPR013780">
    <property type="entry name" value="Glyco_hydro_b"/>
</dbReference>
<feature type="transmembrane region" description="Helical" evidence="2">
    <location>
        <begin position="177"/>
        <end position="194"/>
    </location>
</feature>
<dbReference type="GO" id="GO:1904273">
    <property type="term" value="P:L-alanine import across plasma membrane"/>
    <property type="evidence" value="ECO:0007669"/>
    <property type="project" value="TreeGrafter"/>
</dbReference>
<dbReference type="InterPro" id="IPR031984">
    <property type="entry name" value="SLC3A2_N"/>
</dbReference>
<dbReference type="PANTHER" id="PTHR46673:SF1">
    <property type="entry name" value="4F2 CELL-SURFACE ANTIGEN HEAVY CHAIN"/>
    <property type="match status" value="1"/>
</dbReference>